<dbReference type="AlphaFoldDB" id="A0A1F5T3U1"/>
<reference evidence="1 2" key="1">
    <citation type="journal article" date="2016" name="Nat. Commun.">
        <title>Thousands of microbial genomes shed light on interconnected biogeochemical processes in an aquifer system.</title>
        <authorList>
            <person name="Anantharaman K."/>
            <person name="Brown C.T."/>
            <person name="Hug L.A."/>
            <person name="Sharon I."/>
            <person name="Castelle C.J."/>
            <person name="Probst A.J."/>
            <person name="Thomas B.C."/>
            <person name="Singh A."/>
            <person name="Wilkins M.J."/>
            <person name="Karaoz U."/>
            <person name="Brodie E.L."/>
            <person name="Williams K.H."/>
            <person name="Hubbard S.S."/>
            <person name="Banfield J.F."/>
        </authorList>
    </citation>
    <scope>NUCLEOTIDE SEQUENCE [LARGE SCALE GENOMIC DNA]</scope>
</reference>
<sequence>MAFAEKRFQEFQPETFTEKLISEWNAARPRIKDLQGLIDEDGQRVYQPEKVAKDIERVRKMSQRHQVGDVFYDSVRRRGSGVKENYHETSEIAEYISMELLANYGDFPGEFCITPASLHDDFTNGVDFVLALEDDNAKHGYEFLAVDVASTDEVMTIMAKEEKITDEILKGYLQRVKYFQLEADPDICGKFRMPKVILGLPPQTTIQIEELMKKERGKTSTEGDKKRLRRYASMIRNEFILQLEKYVEYIVKWQDDIPKESVPILLMHYQKVINRLKKSGES</sequence>
<gene>
    <name evidence="1" type="ORF">A2478_01700</name>
</gene>
<dbReference type="STRING" id="1798002.A2478_01700"/>
<evidence type="ECO:0000313" key="1">
    <source>
        <dbReference type="EMBL" id="OGF33396.1"/>
    </source>
</evidence>
<evidence type="ECO:0000313" key="2">
    <source>
        <dbReference type="Proteomes" id="UP000179001"/>
    </source>
</evidence>
<name>A0A1F5T3U1_9BACT</name>
<protein>
    <submittedName>
        <fullName evidence="1">Uncharacterized protein</fullName>
    </submittedName>
</protein>
<dbReference type="Proteomes" id="UP000179001">
    <property type="component" value="Unassembled WGS sequence"/>
</dbReference>
<organism evidence="1 2">
    <name type="scientific">Candidatus Falkowbacteria bacterium RIFOXYC2_FULL_36_12</name>
    <dbReference type="NCBI Taxonomy" id="1798002"/>
    <lineage>
        <taxon>Bacteria</taxon>
        <taxon>Candidatus Falkowiibacteriota</taxon>
    </lineage>
</organism>
<comment type="caution">
    <text evidence="1">The sequence shown here is derived from an EMBL/GenBank/DDBJ whole genome shotgun (WGS) entry which is preliminary data.</text>
</comment>
<accession>A0A1F5T3U1</accession>
<dbReference type="EMBL" id="MFGJ01000001">
    <property type="protein sequence ID" value="OGF33396.1"/>
    <property type="molecule type" value="Genomic_DNA"/>
</dbReference>
<proteinExistence type="predicted"/>